<dbReference type="AlphaFoldDB" id="A0A369J1W1"/>
<protein>
    <recommendedName>
        <fullName evidence="3">Protein kinase domain-containing protein</fullName>
    </recommendedName>
</protein>
<dbReference type="PANTHER" id="PTHR37171">
    <property type="entry name" value="SERINE/THREONINE-PROTEIN KINASE YRZF-RELATED"/>
    <property type="match status" value="1"/>
</dbReference>
<dbReference type="InterPro" id="IPR017441">
    <property type="entry name" value="Protein_kinase_ATP_BS"/>
</dbReference>
<feature type="region of interest" description="Disordered" evidence="2">
    <location>
        <begin position="273"/>
        <end position="323"/>
    </location>
</feature>
<keyword evidence="1" id="KW-0067">ATP-binding</keyword>
<evidence type="ECO:0000256" key="2">
    <source>
        <dbReference type="SAM" id="MobiDB-lite"/>
    </source>
</evidence>
<feature type="region of interest" description="Disordered" evidence="2">
    <location>
        <begin position="430"/>
        <end position="467"/>
    </location>
</feature>
<name>A0A369J1W1_HYPMA</name>
<reference evidence="4" key="1">
    <citation type="submission" date="2018-04" db="EMBL/GenBank/DDBJ databases">
        <title>Whole genome sequencing of Hypsizygus marmoreus.</title>
        <authorList>
            <person name="Choi I.-G."/>
            <person name="Min B."/>
            <person name="Kim J.-G."/>
            <person name="Kim S."/>
            <person name="Oh Y.-L."/>
            <person name="Kong W.-S."/>
            <person name="Park H."/>
            <person name="Jeong J."/>
            <person name="Song E.-S."/>
        </authorList>
    </citation>
    <scope>NUCLEOTIDE SEQUENCE [LARGE SCALE GENOMIC DNA]</scope>
    <source>
        <strain evidence="4">51987-8</strain>
    </source>
</reference>
<evidence type="ECO:0000313" key="5">
    <source>
        <dbReference type="Proteomes" id="UP000076154"/>
    </source>
</evidence>
<proteinExistence type="predicted"/>
<feature type="domain" description="Protein kinase" evidence="3">
    <location>
        <begin position="531"/>
        <end position="738"/>
    </location>
</feature>
<dbReference type="GO" id="GO:0004672">
    <property type="term" value="F:protein kinase activity"/>
    <property type="evidence" value="ECO:0007669"/>
    <property type="project" value="InterPro"/>
</dbReference>
<dbReference type="STRING" id="39966.A0A369J1W1"/>
<accession>A0A369J1W1</accession>
<dbReference type="SUPFAM" id="SSF56112">
    <property type="entry name" value="Protein kinase-like (PK-like)"/>
    <property type="match status" value="1"/>
</dbReference>
<dbReference type="EMBL" id="LUEZ02000137">
    <property type="protein sequence ID" value="RDB15981.1"/>
    <property type="molecule type" value="Genomic_DNA"/>
</dbReference>
<feature type="compositionally biased region" description="Basic residues" evidence="2">
    <location>
        <begin position="283"/>
        <end position="292"/>
    </location>
</feature>
<evidence type="ECO:0000313" key="4">
    <source>
        <dbReference type="EMBL" id="RDB15981.1"/>
    </source>
</evidence>
<evidence type="ECO:0000259" key="3">
    <source>
        <dbReference type="PROSITE" id="PS50011"/>
    </source>
</evidence>
<dbReference type="Pfam" id="PF00069">
    <property type="entry name" value="Pkinase"/>
    <property type="match status" value="1"/>
</dbReference>
<dbReference type="PROSITE" id="PS50011">
    <property type="entry name" value="PROTEIN_KINASE_DOM"/>
    <property type="match status" value="1"/>
</dbReference>
<feature type="binding site" evidence="1">
    <location>
        <position position="567"/>
    </location>
    <ligand>
        <name>ATP</name>
        <dbReference type="ChEBI" id="CHEBI:30616"/>
    </ligand>
</feature>
<dbReference type="InterPro" id="IPR000719">
    <property type="entry name" value="Prot_kinase_dom"/>
</dbReference>
<dbReference type="PANTHER" id="PTHR37171:SF1">
    <property type="entry name" value="SERINE_THREONINE-PROTEIN KINASE YRZF-RELATED"/>
    <property type="match status" value="1"/>
</dbReference>
<dbReference type="InterPro" id="IPR011009">
    <property type="entry name" value="Kinase-like_dom_sf"/>
</dbReference>
<dbReference type="OrthoDB" id="2521594at2759"/>
<feature type="region of interest" description="Disordered" evidence="2">
    <location>
        <begin position="710"/>
        <end position="738"/>
    </location>
</feature>
<dbReference type="GO" id="GO:0005524">
    <property type="term" value="F:ATP binding"/>
    <property type="evidence" value="ECO:0007669"/>
    <property type="project" value="UniProtKB-UniRule"/>
</dbReference>
<keyword evidence="1" id="KW-0547">Nucleotide-binding</keyword>
<comment type="caution">
    <text evidence="4">The sequence shown here is derived from an EMBL/GenBank/DDBJ whole genome shotgun (WGS) entry which is preliminary data.</text>
</comment>
<feature type="compositionally biased region" description="Polar residues" evidence="2">
    <location>
        <begin position="450"/>
        <end position="461"/>
    </location>
</feature>
<feature type="compositionally biased region" description="Basic and acidic residues" evidence="2">
    <location>
        <begin position="273"/>
        <end position="282"/>
    </location>
</feature>
<feature type="compositionally biased region" description="Polar residues" evidence="2">
    <location>
        <begin position="307"/>
        <end position="323"/>
    </location>
</feature>
<dbReference type="InParanoid" id="A0A369J1W1"/>
<dbReference type="Proteomes" id="UP000076154">
    <property type="component" value="Unassembled WGS sequence"/>
</dbReference>
<evidence type="ECO:0000256" key="1">
    <source>
        <dbReference type="PROSITE-ProRule" id="PRU10141"/>
    </source>
</evidence>
<sequence length="738" mass="82306">MATNSNGPRHQSETVSQGLHDLFEYSPSILIADPRRSVKTDVPFWLYDKHLDSRLNLLHVKSLSALPESLAAVADAAVESLADRGIQLPETGRSFPGNARCQGRQLQVTNANSVASYYSDTTALSCVTFASMLGIHPRAPSWMTALDWGMFPDWSHSWAWEDEFSLRIKYDRRKKAFYFPDELVQFLDVQTLKDLENAAKRLPALATWVIGPVSRKTEDVLRDMDKFIAMNEFKSKIPSTTGLPPLTTRVFAESPDATLTPWEVGERYFESRSPHECASSEKRPRRSARLRNARLGQKIPDARKRPTASSTCQHSFGPQKATTTTPNDEFVICPGAEAIPLSEAGRLLQHAWATSVQKDTSLIIFHCGNFERIGIRHRKSQTLYLSDLIDVPNIRNPSYGKLHLGLHMAAFNDTLDRAAQLRELENMPISRGLTPTDLRRPKRKAEDNLWSANKRSQQKEGTPNAPPHDFNCVFREAGLRDLALLQFQYGIYNSTSPSSFLRVRNSLWPHTKGSYSPRLHRKYLPNEYFRIILSSLIGDGSTGIVHSAMLELKTHDHRSMTCDVVVKFAFTAEQQRRLRNEYSIYGHLSASGVTGVIVGVLGLFEDIEGGPLALIMSHGGISLDDRGEQPNTVEERMSERAAFLHAVKSIHNTGIQHNDLRTPNLLVNGSGGVTVLDFDMANFHASESARRGERAALGVLLDEIYGLESDATSETGTSTTSSYENSRAESVETVGDEI</sequence>
<organism evidence="4 5">
    <name type="scientific">Hypsizygus marmoreus</name>
    <name type="common">White beech mushroom</name>
    <name type="synonym">Agaricus marmoreus</name>
    <dbReference type="NCBI Taxonomy" id="39966"/>
    <lineage>
        <taxon>Eukaryota</taxon>
        <taxon>Fungi</taxon>
        <taxon>Dikarya</taxon>
        <taxon>Basidiomycota</taxon>
        <taxon>Agaricomycotina</taxon>
        <taxon>Agaricomycetes</taxon>
        <taxon>Agaricomycetidae</taxon>
        <taxon>Agaricales</taxon>
        <taxon>Tricholomatineae</taxon>
        <taxon>Lyophyllaceae</taxon>
        <taxon>Hypsizygus</taxon>
    </lineage>
</organism>
<feature type="compositionally biased region" description="Low complexity" evidence="2">
    <location>
        <begin position="710"/>
        <end position="725"/>
    </location>
</feature>
<keyword evidence="5" id="KW-1185">Reference proteome</keyword>
<dbReference type="PROSITE" id="PS00107">
    <property type="entry name" value="PROTEIN_KINASE_ATP"/>
    <property type="match status" value="1"/>
</dbReference>
<dbReference type="InterPro" id="IPR052396">
    <property type="entry name" value="Meiotic_Drive_Suppr_Kinase"/>
</dbReference>
<gene>
    <name evidence="4" type="ORF">Hypma_003536</name>
</gene>
<dbReference type="Gene3D" id="1.10.510.10">
    <property type="entry name" value="Transferase(Phosphotransferase) domain 1"/>
    <property type="match status" value="1"/>
</dbReference>